<protein>
    <submittedName>
        <fullName evidence="2">Uncharacterized protein</fullName>
    </submittedName>
</protein>
<accession>A0AAV9ZFR3</accession>
<evidence type="ECO:0000313" key="2">
    <source>
        <dbReference type="EMBL" id="KAK6980872.1"/>
    </source>
</evidence>
<dbReference type="AlphaFoldDB" id="A0AAV9ZFR3"/>
<comment type="caution">
    <text evidence="2">The sequence shown here is derived from an EMBL/GenBank/DDBJ whole genome shotgun (WGS) entry which is preliminary data.</text>
</comment>
<gene>
    <name evidence="2" type="ORF">R3P38DRAFT_3235214</name>
</gene>
<dbReference type="EMBL" id="JAWWNJ010000156">
    <property type="protein sequence ID" value="KAK6980872.1"/>
    <property type="molecule type" value="Genomic_DNA"/>
</dbReference>
<name>A0AAV9ZFR3_9AGAR</name>
<reference evidence="2 3" key="1">
    <citation type="journal article" date="2024" name="J Genomics">
        <title>Draft genome sequencing and assembly of Favolaschia claudopus CIRM-BRFM 2984 isolated from oak limbs.</title>
        <authorList>
            <person name="Navarro D."/>
            <person name="Drula E."/>
            <person name="Chaduli D."/>
            <person name="Cazenave R."/>
            <person name="Ahrendt S."/>
            <person name="Wang J."/>
            <person name="Lipzen A."/>
            <person name="Daum C."/>
            <person name="Barry K."/>
            <person name="Grigoriev I.V."/>
            <person name="Favel A."/>
            <person name="Rosso M.N."/>
            <person name="Martin F."/>
        </authorList>
    </citation>
    <scope>NUCLEOTIDE SEQUENCE [LARGE SCALE GENOMIC DNA]</scope>
    <source>
        <strain evidence="2 3">CIRM-BRFM 2984</strain>
    </source>
</reference>
<evidence type="ECO:0000313" key="3">
    <source>
        <dbReference type="Proteomes" id="UP001362999"/>
    </source>
</evidence>
<evidence type="ECO:0000256" key="1">
    <source>
        <dbReference type="SAM" id="MobiDB-lite"/>
    </source>
</evidence>
<organism evidence="2 3">
    <name type="scientific">Favolaschia claudopus</name>
    <dbReference type="NCBI Taxonomy" id="2862362"/>
    <lineage>
        <taxon>Eukaryota</taxon>
        <taxon>Fungi</taxon>
        <taxon>Dikarya</taxon>
        <taxon>Basidiomycota</taxon>
        <taxon>Agaricomycotina</taxon>
        <taxon>Agaricomycetes</taxon>
        <taxon>Agaricomycetidae</taxon>
        <taxon>Agaricales</taxon>
        <taxon>Marasmiineae</taxon>
        <taxon>Mycenaceae</taxon>
        <taxon>Favolaschia</taxon>
    </lineage>
</organism>
<sequence>MSTPLQPIVNEILAGRAPPSPPASPVLTRNDENRAPEPSPATIEPPKKRRKVDLESINTNTDEEVWSMADEEITDALRTRWSSEVYDHFTVSLVRDSSTTPRAIKIVLTSIQNWFESYRAVQLSPATGYQRFTVDVLLLERRLNT</sequence>
<dbReference type="Proteomes" id="UP001362999">
    <property type="component" value="Unassembled WGS sequence"/>
</dbReference>
<keyword evidence="3" id="KW-1185">Reference proteome</keyword>
<feature type="region of interest" description="Disordered" evidence="1">
    <location>
        <begin position="1"/>
        <end position="51"/>
    </location>
</feature>
<proteinExistence type="predicted"/>